<evidence type="ECO:0000256" key="1">
    <source>
        <dbReference type="SAM" id="MobiDB-lite"/>
    </source>
</evidence>
<comment type="caution">
    <text evidence="2">The sequence shown here is derived from an EMBL/GenBank/DDBJ whole genome shotgun (WGS) entry which is preliminary data.</text>
</comment>
<name>A0A2K3NVQ8_TRIPR</name>
<feature type="region of interest" description="Disordered" evidence="1">
    <location>
        <begin position="266"/>
        <end position="296"/>
    </location>
</feature>
<sequence length="296" mass="32690">VYQRQMSKEGLQKVIQREQSDSAVAQGNLLSTEDLRNLFTFEENVKIGFAIQKGLAAQLVARLPFVHVSEIHEKMRCGRCQPYDGPQDTDVLSTMINSECDDDDTSDIGGFAEIAGCLGNLKRSEKQVGNPLEEDLSSWGHHFFPTSVPDAILQAAAGDEVTFVFTNQVDGKLVPVDSIISPKPQKKELHQPRRNVERKSTPFALHNKLVPLRSASSIAKVSCSSPIAWKKEATNCVRIAKNISTSVALNTKHSLVNEVSRQKRACPVDTNDGHSPVNEVSQKKPCHVDNNDDDFE</sequence>
<reference evidence="2 3" key="1">
    <citation type="journal article" date="2014" name="Am. J. Bot.">
        <title>Genome assembly and annotation for red clover (Trifolium pratense; Fabaceae).</title>
        <authorList>
            <person name="Istvanek J."/>
            <person name="Jaros M."/>
            <person name="Krenek A."/>
            <person name="Repkova J."/>
        </authorList>
    </citation>
    <scope>NUCLEOTIDE SEQUENCE [LARGE SCALE GENOMIC DNA]</scope>
    <source>
        <strain evidence="3">cv. Tatra</strain>
        <tissue evidence="2">Young leaves</tissue>
    </source>
</reference>
<accession>A0A2K3NVQ8</accession>
<reference evidence="2 3" key="2">
    <citation type="journal article" date="2017" name="Front. Plant Sci.">
        <title>Gene Classification and Mining of Molecular Markers Useful in Red Clover (Trifolium pratense) Breeding.</title>
        <authorList>
            <person name="Istvanek J."/>
            <person name="Dluhosova J."/>
            <person name="Dluhos P."/>
            <person name="Patkova L."/>
            <person name="Nedelnik J."/>
            <person name="Repkova J."/>
        </authorList>
    </citation>
    <scope>NUCLEOTIDE SEQUENCE [LARGE SCALE GENOMIC DNA]</scope>
    <source>
        <strain evidence="3">cv. Tatra</strain>
        <tissue evidence="2">Young leaves</tissue>
    </source>
</reference>
<evidence type="ECO:0000313" key="3">
    <source>
        <dbReference type="Proteomes" id="UP000236291"/>
    </source>
</evidence>
<dbReference type="Proteomes" id="UP000236291">
    <property type="component" value="Unassembled WGS sequence"/>
</dbReference>
<organism evidence="2 3">
    <name type="scientific">Trifolium pratense</name>
    <name type="common">Red clover</name>
    <dbReference type="NCBI Taxonomy" id="57577"/>
    <lineage>
        <taxon>Eukaryota</taxon>
        <taxon>Viridiplantae</taxon>
        <taxon>Streptophyta</taxon>
        <taxon>Embryophyta</taxon>
        <taxon>Tracheophyta</taxon>
        <taxon>Spermatophyta</taxon>
        <taxon>Magnoliopsida</taxon>
        <taxon>eudicotyledons</taxon>
        <taxon>Gunneridae</taxon>
        <taxon>Pentapetalae</taxon>
        <taxon>rosids</taxon>
        <taxon>fabids</taxon>
        <taxon>Fabales</taxon>
        <taxon>Fabaceae</taxon>
        <taxon>Papilionoideae</taxon>
        <taxon>50 kb inversion clade</taxon>
        <taxon>NPAAA clade</taxon>
        <taxon>Hologalegina</taxon>
        <taxon>IRL clade</taxon>
        <taxon>Trifolieae</taxon>
        <taxon>Trifolium</taxon>
    </lineage>
</organism>
<dbReference type="STRING" id="57577.A0A2K3NVQ8"/>
<dbReference type="AlphaFoldDB" id="A0A2K3NVQ8"/>
<evidence type="ECO:0000313" key="2">
    <source>
        <dbReference type="EMBL" id="PNY07138.1"/>
    </source>
</evidence>
<protein>
    <submittedName>
        <fullName evidence="2">DNA repair and recombination RAD54-like protein</fullName>
    </submittedName>
</protein>
<dbReference type="EMBL" id="ASHM01001707">
    <property type="protein sequence ID" value="PNY07138.1"/>
    <property type="molecule type" value="Genomic_DNA"/>
</dbReference>
<dbReference type="ExpressionAtlas" id="A0A2K3NVQ8">
    <property type="expression patterns" value="baseline"/>
</dbReference>
<feature type="non-terminal residue" evidence="2">
    <location>
        <position position="1"/>
    </location>
</feature>
<proteinExistence type="predicted"/>
<gene>
    <name evidence="2" type="ORF">L195_g003623</name>
</gene>